<dbReference type="AlphaFoldDB" id="A0A2X4XI23"/>
<dbReference type="GO" id="GO:0004252">
    <property type="term" value="F:serine-type endopeptidase activity"/>
    <property type="evidence" value="ECO:0007669"/>
    <property type="project" value="InterPro"/>
</dbReference>
<feature type="transmembrane region" description="Helical" evidence="5">
    <location>
        <begin position="84"/>
        <end position="103"/>
    </location>
</feature>
<dbReference type="PANTHER" id="PTHR43066">
    <property type="entry name" value="RHOMBOID-RELATED PROTEIN"/>
    <property type="match status" value="1"/>
</dbReference>
<dbReference type="GO" id="GO:0016020">
    <property type="term" value="C:membrane"/>
    <property type="evidence" value="ECO:0007669"/>
    <property type="project" value="UniProtKB-SubCell"/>
</dbReference>
<evidence type="ECO:0000256" key="3">
    <source>
        <dbReference type="ARBA" id="ARBA00022989"/>
    </source>
</evidence>
<protein>
    <submittedName>
        <fullName evidence="7">Rhombosortase</fullName>
    </submittedName>
</protein>
<comment type="subcellular location">
    <subcellularLocation>
        <location evidence="1">Membrane</location>
        <topology evidence="1">Multi-pass membrane protein</topology>
    </subcellularLocation>
</comment>
<feature type="transmembrane region" description="Helical" evidence="5">
    <location>
        <begin position="159"/>
        <end position="177"/>
    </location>
</feature>
<keyword evidence="8" id="KW-1185">Reference proteome</keyword>
<feature type="transmembrane region" description="Helical" evidence="5">
    <location>
        <begin position="109"/>
        <end position="128"/>
    </location>
</feature>
<keyword evidence="3 5" id="KW-1133">Transmembrane helix</keyword>
<evidence type="ECO:0000256" key="5">
    <source>
        <dbReference type="SAM" id="Phobius"/>
    </source>
</evidence>
<dbReference type="OrthoDB" id="465874at2"/>
<gene>
    <name evidence="7" type="ORF">NCTC12151_01375</name>
</gene>
<reference evidence="7 8" key="1">
    <citation type="submission" date="2018-06" db="EMBL/GenBank/DDBJ databases">
        <authorList>
            <consortium name="Pathogen Informatics"/>
            <person name="Doyle S."/>
        </authorList>
    </citation>
    <scope>NUCLEOTIDE SEQUENCE [LARGE SCALE GENOMIC DNA]</scope>
    <source>
        <strain evidence="7 8">NCTC12151</strain>
    </source>
</reference>
<evidence type="ECO:0000256" key="2">
    <source>
        <dbReference type="ARBA" id="ARBA00022692"/>
    </source>
</evidence>
<proteinExistence type="predicted"/>
<evidence type="ECO:0000313" key="8">
    <source>
        <dbReference type="Proteomes" id="UP000249005"/>
    </source>
</evidence>
<evidence type="ECO:0000313" key="7">
    <source>
        <dbReference type="EMBL" id="SQI39505.1"/>
    </source>
</evidence>
<feature type="transmembrane region" description="Helical" evidence="5">
    <location>
        <begin position="135"/>
        <end position="153"/>
    </location>
</feature>
<sequence>MKSWLTQRVYILAVLAALLIVVQCINALSGGLLTSLGILPRTLSGLKGILLAPFIHGDWSHLFSNLPILLILSALLMASSVRDYVYSSLAVIVIGGGLVWIFARSAYHVGASGWIFGLWALLLAQGLARRKLLDLALALLILFYYGGMAAGLLPGDSRISTESHIAGAVAGIIYAWLERKWRMRKTKRLDEREVPHSGSR</sequence>
<accession>A0A2X4XI23</accession>
<dbReference type="Pfam" id="PF01694">
    <property type="entry name" value="Rhomboid"/>
    <property type="match status" value="1"/>
</dbReference>
<dbReference type="Gene3D" id="1.20.1540.10">
    <property type="entry name" value="Rhomboid-like"/>
    <property type="match status" value="1"/>
</dbReference>
<dbReference type="RefSeq" id="WP_111739962.1">
    <property type="nucleotide sequence ID" value="NZ_LR698987.1"/>
</dbReference>
<dbReference type="InterPro" id="IPR022764">
    <property type="entry name" value="Peptidase_S54_rhomboid_dom"/>
</dbReference>
<feature type="transmembrane region" description="Helical" evidence="5">
    <location>
        <begin position="59"/>
        <end position="77"/>
    </location>
</feature>
<evidence type="ECO:0000259" key="6">
    <source>
        <dbReference type="Pfam" id="PF01694"/>
    </source>
</evidence>
<dbReference type="InterPro" id="IPR035952">
    <property type="entry name" value="Rhomboid-like_sf"/>
</dbReference>
<dbReference type="SUPFAM" id="SSF144091">
    <property type="entry name" value="Rhomboid-like"/>
    <property type="match status" value="1"/>
</dbReference>
<evidence type="ECO:0000256" key="4">
    <source>
        <dbReference type="ARBA" id="ARBA00023136"/>
    </source>
</evidence>
<evidence type="ECO:0000256" key="1">
    <source>
        <dbReference type="ARBA" id="ARBA00004141"/>
    </source>
</evidence>
<keyword evidence="2 5" id="KW-0812">Transmembrane</keyword>
<organism evidence="7 8">
    <name type="scientific">Leminorella richardii</name>
    <dbReference type="NCBI Taxonomy" id="158841"/>
    <lineage>
        <taxon>Bacteria</taxon>
        <taxon>Pseudomonadati</taxon>
        <taxon>Pseudomonadota</taxon>
        <taxon>Gammaproteobacteria</taxon>
        <taxon>Enterobacterales</taxon>
        <taxon>Budviciaceae</taxon>
        <taxon>Leminorella</taxon>
    </lineage>
</organism>
<dbReference type="KEGG" id="lri:NCTC12151_01375"/>
<feature type="transmembrane region" description="Helical" evidence="5">
    <location>
        <begin position="12"/>
        <end position="39"/>
    </location>
</feature>
<dbReference type="PANTHER" id="PTHR43066:SF5">
    <property type="entry name" value="RHOMBOID-LIKE PROTEIN 11, CHLOROPLASTIC-RELATED"/>
    <property type="match status" value="1"/>
</dbReference>
<dbReference type="Proteomes" id="UP000249005">
    <property type="component" value="Chromosome 1"/>
</dbReference>
<dbReference type="EMBL" id="LS483470">
    <property type="protein sequence ID" value="SQI39505.1"/>
    <property type="molecule type" value="Genomic_DNA"/>
</dbReference>
<name>A0A2X4XI23_9GAMM</name>
<feature type="domain" description="Peptidase S54 rhomboid" evidence="6">
    <location>
        <begin position="49"/>
        <end position="179"/>
    </location>
</feature>
<keyword evidence="4 5" id="KW-0472">Membrane</keyword>